<feature type="signal peptide" evidence="2">
    <location>
        <begin position="1"/>
        <end position="33"/>
    </location>
</feature>
<dbReference type="FunFam" id="3.40.33.10:FF:000062">
    <property type="entry name" value="Predicted extracellular protein"/>
    <property type="match status" value="1"/>
</dbReference>
<dbReference type="SUPFAM" id="SSF55797">
    <property type="entry name" value="PR-1-like"/>
    <property type="match status" value="1"/>
</dbReference>
<dbReference type="SMART" id="SM00198">
    <property type="entry name" value="SCP"/>
    <property type="match status" value="1"/>
</dbReference>
<evidence type="ECO:0000256" key="1">
    <source>
        <dbReference type="SAM" id="MobiDB-lite"/>
    </source>
</evidence>
<accession>A0A835W3U1</accession>
<dbReference type="InterPro" id="IPR001283">
    <property type="entry name" value="CRISP-related"/>
</dbReference>
<dbReference type="Proteomes" id="UP000650467">
    <property type="component" value="Unassembled WGS sequence"/>
</dbReference>
<feature type="region of interest" description="Disordered" evidence="1">
    <location>
        <begin position="108"/>
        <end position="179"/>
    </location>
</feature>
<dbReference type="Gene3D" id="3.40.33.10">
    <property type="entry name" value="CAP"/>
    <property type="match status" value="1"/>
</dbReference>
<dbReference type="EMBL" id="JAEHOC010000008">
    <property type="protein sequence ID" value="KAG2439557.1"/>
    <property type="molecule type" value="Genomic_DNA"/>
</dbReference>
<dbReference type="InterPro" id="IPR035940">
    <property type="entry name" value="CAP_sf"/>
</dbReference>
<proteinExistence type="predicted"/>
<evidence type="ECO:0000256" key="2">
    <source>
        <dbReference type="SAM" id="SignalP"/>
    </source>
</evidence>
<feature type="domain" description="SCP" evidence="3">
    <location>
        <begin position="181"/>
        <end position="313"/>
    </location>
</feature>
<keyword evidence="5" id="KW-1185">Reference proteome</keyword>
<dbReference type="PRINTS" id="PR00837">
    <property type="entry name" value="V5TPXLIKE"/>
</dbReference>
<dbReference type="OrthoDB" id="337038at2759"/>
<name>A0A835W3U1_CHLIN</name>
<comment type="caution">
    <text evidence="4">The sequence shown here is derived from an EMBL/GenBank/DDBJ whole genome shotgun (WGS) entry which is preliminary data.</text>
</comment>
<dbReference type="InterPro" id="IPR014044">
    <property type="entry name" value="CAP_dom"/>
</dbReference>
<sequence length="355" mass="38948">MSCSTRMRATLLKPHLLLAALCLLLRALPGAVAQTAGVEAAAAAADCPSVLPTCRTTVAAPRNMFCIRFSREQNITVNLLKQCNPGIDCSVRIPEGCDICTAATLPPPRPPAAPPLQPGEPPLQPPSPRRPRRPAWPNNPSRPPPSPPDLPALPARPPPPPPPPLLDTSNDPTDRSSPWYLDTEATLARHNTYRAKHQAQPLAWSTRLQKEAQDWADNCWFEHSQTSYGENLALGHPTIEAAIDGWYSEVDKYDFSNPGFSSGTGQFTQLVWVRTYMVGCAIGVCPDGVSYAGGRWQGRLYVCMYWLPGNYPGQFAANVLPAAEDASGRRRQQRRRAQQGLLQLQLHQRTSDEEL</sequence>
<keyword evidence="2" id="KW-0732">Signal</keyword>
<feature type="compositionally biased region" description="Pro residues" evidence="1">
    <location>
        <begin position="108"/>
        <end position="128"/>
    </location>
</feature>
<feature type="compositionally biased region" description="Pro residues" evidence="1">
    <location>
        <begin position="140"/>
        <end position="165"/>
    </location>
</feature>
<dbReference type="AlphaFoldDB" id="A0A835W3U1"/>
<gene>
    <name evidence="4" type="ORF">HXX76_004910</name>
</gene>
<evidence type="ECO:0000313" key="5">
    <source>
        <dbReference type="Proteomes" id="UP000650467"/>
    </source>
</evidence>
<feature type="chain" id="PRO_5032458256" description="SCP domain-containing protein" evidence="2">
    <location>
        <begin position="34"/>
        <end position="355"/>
    </location>
</feature>
<reference evidence="4" key="1">
    <citation type="journal article" date="2020" name="bioRxiv">
        <title>Comparative genomics of Chlamydomonas.</title>
        <authorList>
            <person name="Craig R.J."/>
            <person name="Hasan A.R."/>
            <person name="Ness R.W."/>
            <person name="Keightley P.D."/>
        </authorList>
    </citation>
    <scope>NUCLEOTIDE SEQUENCE</scope>
    <source>
        <strain evidence="4">SAG 7.73</strain>
    </source>
</reference>
<protein>
    <recommendedName>
        <fullName evidence="3">SCP domain-containing protein</fullName>
    </recommendedName>
</protein>
<evidence type="ECO:0000313" key="4">
    <source>
        <dbReference type="EMBL" id="KAG2439557.1"/>
    </source>
</evidence>
<dbReference type="Pfam" id="PF00188">
    <property type="entry name" value="CAP"/>
    <property type="match status" value="1"/>
</dbReference>
<dbReference type="PANTHER" id="PTHR10334">
    <property type="entry name" value="CYSTEINE-RICH SECRETORY PROTEIN-RELATED"/>
    <property type="match status" value="1"/>
</dbReference>
<organism evidence="4 5">
    <name type="scientific">Chlamydomonas incerta</name>
    <dbReference type="NCBI Taxonomy" id="51695"/>
    <lineage>
        <taxon>Eukaryota</taxon>
        <taxon>Viridiplantae</taxon>
        <taxon>Chlorophyta</taxon>
        <taxon>core chlorophytes</taxon>
        <taxon>Chlorophyceae</taxon>
        <taxon>CS clade</taxon>
        <taxon>Chlamydomonadales</taxon>
        <taxon>Chlamydomonadaceae</taxon>
        <taxon>Chlamydomonas</taxon>
    </lineage>
</organism>
<evidence type="ECO:0000259" key="3">
    <source>
        <dbReference type="SMART" id="SM00198"/>
    </source>
</evidence>